<evidence type="ECO:0000256" key="1">
    <source>
        <dbReference type="ARBA" id="ARBA00022723"/>
    </source>
</evidence>
<keyword evidence="3" id="KW-0862">Zinc</keyword>
<feature type="compositionally biased region" description="Low complexity" evidence="5">
    <location>
        <begin position="198"/>
        <end position="222"/>
    </location>
</feature>
<feature type="region of interest" description="Disordered" evidence="5">
    <location>
        <begin position="197"/>
        <end position="229"/>
    </location>
</feature>
<evidence type="ECO:0008006" key="8">
    <source>
        <dbReference type="Google" id="ProtNLM"/>
    </source>
</evidence>
<feature type="region of interest" description="Disordered" evidence="5">
    <location>
        <begin position="247"/>
        <end position="271"/>
    </location>
</feature>
<dbReference type="PROSITE" id="PS00518">
    <property type="entry name" value="ZF_RING_1"/>
    <property type="match status" value="1"/>
</dbReference>
<evidence type="ECO:0000313" key="7">
    <source>
        <dbReference type="Proteomes" id="UP000664132"/>
    </source>
</evidence>
<accession>A0A8H7WIE3</accession>
<evidence type="ECO:0000256" key="2">
    <source>
        <dbReference type="ARBA" id="ARBA00022771"/>
    </source>
</evidence>
<proteinExistence type="predicted"/>
<dbReference type="InterPro" id="IPR017907">
    <property type="entry name" value="Znf_RING_CS"/>
</dbReference>
<organism evidence="6 7">
    <name type="scientific">Cadophora malorum</name>
    <dbReference type="NCBI Taxonomy" id="108018"/>
    <lineage>
        <taxon>Eukaryota</taxon>
        <taxon>Fungi</taxon>
        <taxon>Dikarya</taxon>
        <taxon>Ascomycota</taxon>
        <taxon>Pezizomycotina</taxon>
        <taxon>Leotiomycetes</taxon>
        <taxon>Helotiales</taxon>
        <taxon>Ploettnerulaceae</taxon>
        <taxon>Cadophora</taxon>
    </lineage>
</organism>
<dbReference type="EMBL" id="JAFJYH010000012">
    <property type="protein sequence ID" value="KAG4425296.1"/>
    <property type="molecule type" value="Genomic_DNA"/>
</dbReference>
<protein>
    <recommendedName>
        <fullName evidence="8">RING-type domain-containing protein</fullName>
    </recommendedName>
</protein>
<comment type="caution">
    <text evidence="6">The sequence shown here is derived from an EMBL/GenBank/DDBJ whole genome shotgun (WGS) entry which is preliminary data.</text>
</comment>
<dbReference type="Proteomes" id="UP000664132">
    <property type="component" value="Unassembled WGS sequence"/>
</dbReference>
<keyword evidence="4" id="KW-0175">Coiled coil</keyword>
<evidence type="ECO:0000313" key="6">
    <source>
        <dbReference type="EMBL" id="KAG4425296.1"/>
    </source>
</evidence>
<gene>
    <name evidence="6" type="ORF">IFR04_001663</name>
</gene>
<dbReference type="InterPro" id="IPR013083">
    <property type="entry name" value="Znf_RING/FYVE/PHD"/>
</dbReference>
<name>A0A8H7WIE3_9HELO</name>
<keyword evidence="2" id="KW-0863">Zinc-finger</keyword>
<evidence type="ECO:0000256" key="4">
    <source>
        <dbReference type="SAM" id="Coils"/>
    </source>
</evidence>
<feature type="coiled-coil region" evidence="4">
    <location>
        <begin position="274"/>
        <end position="381"/>
    </location>
</feature>
<dbReference type="Gene3D" id="3.30.40.10">
    <property type="entry name" value="Zinc/RING finger domain, C3HC4 (zinc finger)"/>
    <property type="match status" value="1"/>
</dbReference>
<reference evidence="6" key="1">
    <citation type="submission" date="2021-02" db="EMBL/GenBank/DDBJ databases">
        <title>Genome sequence Cadophora malorum strain M34.</title>
        <authorList>
            <person name="Stefanovic E."/>
            <person name="Vu D."/>
            <person name="Scully C."/>
            <person name="Dijksterhuis J."/>
            <person name="Roader J."/>
            <person name="Houbraken J."/>
        </authorList>
    </citation>
    <scope>NUCLEOTIDE SEQUENCE</scope>
    <source>
        <strain evidence="6">M34</strain>
    </source>
</reference>
<feature type="compositionally biased region" description="Basic and acidic residues" evidence="5">
    <location>
        <begin position="257"/>
        <end position="271"/>
    </location>
</feature>
<keyword evidence="7" id="KW-1185">Reference proteome</keyword>
<keyword evidence="1" id="KW-0479">Metal-binding</keyword>
<evidence type="ECO:0000256" key="5">
    <source>
        <dbReference type="SAM" id="MobiDB-lite"/>
    </source>
</evidence>
<dbReference type="CDD" id="cd16449">
    <property type="entry name" value="RING-HC"/>
    <property type="match status" value="1"/>
</dbReference>
<dbReference type="SUPFAM" id="SSF57850">
    <property type="entry name" value="RING/U-box"/>
    <property type="match status" value="1"/>
</dbReference>
<sequence length="457" mass="52945">MEITESQFSTVLQEALTCFLAFLSHTQKLRESELPRQGKGIETTADVSIQRLHESRVAATEKCLQYTIKIAKSVRRWNRSAANGSDDEVTAEPEVLSFQALLPDDYETSFLDMFSGAWISPMNQFSAGPSGSGIEDPLRPKSERQSTQPGLRCRRRRQDKDRELDAVYKGGSSRPARSSISIHQNISITAKVFKKHYSSPPSSVTSKTTPNTNKSSSVSSVCNDDDKTGSNMAAKLTELERKKLRERQDQIYAGKMQKQEKTRKEESDRRGYEAKRLLDQLAQEEQYRLRAQEKYAKKLEQEEKERAKKIRKDREAALKAQQQWEMAAIARETEAMRLEERERRKQAEQERLAEEHRKLKIQREKARAAETKERNRLISEEKKLREAEHVAKWQREQRERERERNARLPKKMDCISCMETVREKDTVALPCHHTYCGDCIKGKPLSFLSLPDYNLRF</sequence>
<feature type="region of interest" description="Disordered" evidence="5">
    <location>
        <begin position="128"/>
        <end position="181"/>
    </location>
</feature>
<dbReference type="GO" id="GO:0008270">
    <property type="term" value="F:zinc ion binding"/>
    <property type="evidence" value="ECO:0007669"/>
    <property type="project" value="UniProtKB-KW"/>
</dbReference>
<dbReference type="OrthoDB" id="10009520at2759"/>
<dbReference type="AlphaFoldDB" id="A0A8H7WIE3"/>
<evidence type="ECO:0000256" key="3">
    <source>
        <dbReference type="ARBA" id="ARBA00022833"/>
    </source>
</evidence>